<reference evidence="7" key="1">
    <citation type="submission" date="2020-02" db="EMBL/GenBank/DDBJ databases">
        <authorList>
            <person name="Meier V. D."/>
        </authorList>
    </citation>
    <scope>NUCLEOTIDE SEQUENCE</scope>
    <source>
        <strain evidence="7">AVDCRST_MAG43</strain>
    </source>
</reference>
<evidence type="ECO:0000256" key="1">
    <source>
        <dbReference type="ARBA" id="ARBA00009625"/>
    </source>
</evidence>
<evidence type="ECO:0000256" key="5">
    <source>
        <dbReference type="ARBA" id="ARBA00023186"/>
    </source>
</evidence>
<dbReference type="EMBL" id="CADCWI010000029">
    <property type="protein sequence ID" value="CAA9545536.1"/>
    <property type="molecule type" value="Genomic_DNA"/>
</dbReference>
<evidence type="ECO:0000259" key="6">
    <source>
        <dbReference type="SMART" id="SM00382"/>
    </source>
</evidence>
<protein>
    <submittedName>
        <fullName evidence="7">Putative periplasmic protein kinase ArgK and related GTPases of G3E family</fullName>
    </submittedName>
</protein>
<sequence>MLEGDRAALARVLTRVENDDDVGRAALEKLYPESGNAHVIGLTGPPGAGKSSLANELIRQYRSQGSRVAVIAIDPTSPLTGGATLGDRIRMLEWHADEGVFIRSMASRRFGGGLAEQALAVASVFDAAGYDPVIIETVGTGQDEVAIAQLALTTILVQVPGMGDSVQTLKAGALEVGDVLVVTKADQPGAAELARDLRRMQTLTLSDAIDPSAWRPPVVSTSALNGEGIEELLAAIAEHRQWLDTSGALRVRQRAIATIELTGRIRNQIVRSLGSLDHRSSHVAEVIDAIVERRMTPHRAASTLLNAGNIPKLSEGTIVYRPCPP</sequence>
<evidence type="ECO:0000256" key="2">
    <source>
        <dbReference type="ARBA" id="ARBA00022741"/>
    </source>
</evidence>
<dbReference type="InterPro" id="IPR005129">
    <property type="entry name" value="GTPase_ArgK"/>
</dbReference>
<dbReference type="SUPFAM" id="SSF52540">
    <property type="entry name" value="P-loop containing nucleoside triphosphate hydrolases"/>
    <property type="match status" value="1"/>
</dbReference>
<comment type="similarity">
    <text evidence="1">Belongs to the SIMIBI class G3E GTPase family. ArgK/MeaB subfamily.</text>
</comment>
<keyword evidence="3" id="KW-0378">Hydrolase</keyword>
<dbReference type="GO" id="GO:0005525">
    <property type="term" value="F:GTP binding"/>
    <property type="evidence" value="ECO:0007669"/>
    <property type="project" value="UniProtKB-KW"/>
</dbReference>
<dbReference type="Gene3D" id="3.40.50.300">
    <property type="entry name" value="P-loop containing nucleotide triphosphate hydrolases"/>
    <property type="match status" value="1"/>
</dbReference>
<keyword evidence="4" id="KW-0342">GTP-binding</keyword>
<dbReference type="SMART" id="SM00382">
    <property type="entry name" value="AAA"/>
    <property type="match status" value="1"/>
</dbReference>
<evidence type="ECO:0000256" key="3">
    <source>
        <dbReference type="ARBA" id="ARBA00022801"/>
    </source>
</evidence>
<name>A0A6J4UDJ3_9BACT</name>
<dbReference type="CDD" id="cd03114">
    <property type="entry name" value="MMAA-like"/>
    <property type="match status" value="1"/>
</dbReference>
<accession>A0A6J4UDJ3</accession>
<gene>
    <name evidence="7" type="ORF">AVDCRST_MAG43-551</name>
</gene>
<dbReference type="PANTHER" id="PTHR43087">
    <property type="entry name" value="LYSINE/ARGININE/ORNITHINE TRANSPORT SYSTEM KINASE"/>
    <property type="match status" value="1"/>
</dbReference>
<keyword evidence="7" id="KW-0808">Transferase</keyword>
<keyword evidence="5" id="KW-0143">Chaperone</keyword>
<dbReference type="InterPro" id="IPR027417">
    <property type="entry name" value="P-loop_NTPase"/>
</dbReference>
<feature type="domain" description="AAA+ ATPase" evidence="6">
    <location>
        <begin position="36"/>
        <end position="207"/>
    </location>
</feature>
<keyword evidence="2" id="KW-0547">Nucleotide-binding</keyword>
<dbReference type="Pfam" id="PF03308">
    <property type="entry name" value="MeaB"/>
    <property type="match status" value="1"/>
</dbReference>
<evidence type="ECO:0000256" key="4">
    <source>
        <dbReference type="ARBA" id="ARBA00023134"/>
    </source>
</evidence>
<dbReference type="PANTHER" id="PTHR43087:SF1">
    <property type="entry name" value="LAO_AO TRANSPORT SYSTEM ATPASE"/>
    <property type="match status" value="1"/>
</dbReference>
<dbReference type="InterPro" id="IPR003593">
    <property type="entry name" value="AAA+_ATPase"/>
</dbReference>
<dbReference type="GO" id="GO:0003924">
    <property type="term" value="F:GTPase activity"/>
    <property type="evidence" value="ECO:0007669"/>
    <property type="project" value="InterPro"/>
</dbReference>
<evidence type="ECO:0000313" key="7">
    <source>
        <dbReference type="EMBL" id="CAA9545536.1"/>
    </source>
</evidence>
<organism evidence="7">
    <name type="scientific">uncultured Thermomicrobiales bacterium</name>
    <dbReference type="NCBI Taxonomy" id="1645740"/>
    <lineage>
        <taxon>Bacteria</taxon>
        <taxon>Pseudomonadati</taxon>
        <taxon>Thermomicrobiota</taxon>
        <taxon>Thermomicrobia</taxon>
        <taxon>Thermomicrobiales</taxon>
        <taxon>environmental samples</taxon>
    </lineage>
</organism>
<dbReference type="InterPro" id="IPR052040">
    <property type="entry name" value="GTPase/Isobutyryl-CoA_mutase"/>
</dbReference>
<dbReference type="NCBIfam" id="TIGR00750">
    <property type="entry name" value="lao"/>
    <property type="match status" value="1"/>
</dbReference>
<dbReference type="GO" id="GO:0016301">
    <property type="term" value="F:kinase activity"/>
    <property type="evidence" value="ECO:0007669"/>
    <property type="project" value="UniProtKB-KW"/>
</dbReference>
<proteinExistence type="inferred from homology"/>
<dbReference type="AlphaFoldDB" id="A0A6J4UDJ3"/>
<keyword evidence="7" id="KW-0418">Kinase</keyword>